<gene>
    <name evidence="3" type="ORF">V5O48_012832</name>
</gene>
<feature type="region of interest" description="Disordered" evidence="1">
    <location>
        <begin position="264"/>
        <end position="353"/>
    </location>
</feature>
<accession>A0ABR3F1S1</accession>
<sequence>MFSSVRLMSFLLAASILVSAAPTSAPLNKRSGTVCGDGRPGPCICNDALGIRLKNLQCPNKSFKFKDAASATDGTMQEFQANHFVELQVIAKEVNKNPAICAHFQSPAGQADFTTFFDEINDSDKLVFVDAGVNKAKGFLFSGKSFGTASNSKTANGVASYLKLIKSDAQTAATSVKSSIDGIMQGISQTGFPANFVSAYVAEIDRLATKAQTDAAKLPAAPAQGDIFVDETDSTIARCQRRRSLWLQVRDYVVSRATGKKTTAAAACTIPPKKTTGKTTTPAQPAKQAPAASDSKSSTTGKKIATTTVKKTAAAAADKNKTVTTPAKKVSPAKKTTKVAAKKTAKKSRAMIA</sequence>
<evidence type="ECO:0000313" key="4">
    <source>
        <dbReference type="Proteomes" id="UP001465976"/>
    </source>
</evidence>
<organism evidence="3 4">
    <name type="scientific">Marasmius crinis-equi</name>
    <dbReference type="NCBI Taxonomy" id="585013"/>
    <lineage>
        <taxon>Eukaryota</taxon>
        <taxon>Fungi</taxon>
        <taxon>Dikarya</taxon>
        <taxon>Basidiomycota</taxon>
        <taxon>Agaricomycotina</taxon>
        <taxon>Agaricomycetes</taxon>
        <taxon>Agaricomycetidae</taxon>
        <taxon>Agaricales</taxon>
        <taxon>Marasmiineae</taxon>
        <taxon>Marasmiaceae</taxon>
        <taxon>Marasmius</taxon>
    </lineage>
</organism>
<dbReference type="Proteomes" id="UP001465976">
    <property type="component" value="Unassembled WGS sequence"/>
</dbReference>
<feature type="compositionally biased region" description="Low complexity" evidence="1">
    <location>
        <begin position="299"/>
        <end position="330"/>
    </location>
</feature>
<evidence type="ECO:0000313" key="3">
    <source>
        <dbReference type="EMBL" id="KAL0569144.1"/>
    </source>
</evidence>
<feature type="compositionally biased region" description="Basic residues" evidence="1">
    <location>
        <begin position="331"/>
        <end position="353"/>
    </location>
</feature>
<protein>
    <submittedName>
        <fullName evidence="3">Uncharacterized protein</fullName>
    </submittedName>
</protein>
<comment type="caution">
    <text evidence="3">The sequence shown here is derived from an EMBL/GenBank/DDBJ whole genome shotgun (WGS) entry which is preliminary data.</text>
</comment>
<keyword evidence="2" id="KW-0732">Signal</keyword>
<reference evidence="3 4" key="1">
    <citation type="submission" date="2024-02" db="EMBL/GenBank/DDBJ databases">
        <title>A draft genome for the cacao thread blight pathogen Marasmius crinis-equi.</title>
        <authorList>
            <person name="Cohen S.P."/>
            <person name="Baruah I.K."/>
            <person name="Amoako-Attah I."/>
            <person name="Bukari Y."/>
            <person name="Meinhardt L.W."/>
            <person name="Bailey B.A."/>
        </authorList>
    </citation>
    <scope>NUCLEOTIDE SEQUENCE [LARGE SCALE GENOMIC DNA]</scope>
    <source>
        <strain evidence="3 4">GH-76</strain>
    </source>
</reference>
<feature type="compositionally biased region" description="Low complexity" evidence="1">
    <location>
        <begin position="264"/>
        <end position="292"/>
    </location>
</feature>
<proteinExistence type="predicted"/>
<evidence type="ECO:0000256" key="2">
    <source>
        <dbReference type="SAM" id="SignalP"/>
    </source>
</evidence>
<feature type="chain" id="PRO_5046617312" evidence="2">
    <location>
        <begin position="21"/>
        <end position="353"/>
    </location>
</feature>
<keyword evidence="4" id="KW-1185">Reference proteome</keyword>
<dbReference type="EMBL" id="JBAHYK010001184">
    <property type="protein sequence ID" value="KAL0569144.1"/>
    <property type="molecule type" value="Genomic_DNA"/>
</dbReference>
<name>A0ABR3F1S1_9AGAR</name>
<evidence type="ECO:0000256" key="1">
    <source>
        <dbReference type="SAM" id="MobiDB-lite"/>
    </source>
</evidence>
<feature type="signal peptide" evidence="2">
    <location>
        <begin position="1"/>
        <end position="20"/>
    </location>
</feature>